<sequence>MTDQRMTNQHMTAAHDESANDGSAHDGCRVLDQPMTWKKQEAPASCRAIGADECRHRQAAAADRRQSCQQSAAGPLALTSV</sequence>
<dbReference type="AlphaFoldDB" id="A0A4P6L1V7"/>
<feature type="region of interest" description="Disordered" evidence="1">
    <location>
        <begin position="1"/>
        <end position="28"/>
    </location>
</feature>
<name>A0A4P6L1V7_9BURK</name>
<organism evidence="2 3">
    <name type="scientific">Pseudoduganella lutea</name>
    <dbReference type="NCBI Taxonomy" id="321985"/>
    <lineage>
        <taxon>Bacteria</taxon>
        <taxon>Pseudomonadati</taxon>
        <taxon>Pseudomonadota</taxon>
        <taxon>Betaproteobacteria</taxon>
        <taxon>Burkholderiales</taxon>
        <taxon>Oxalobacteraceae</taxon>
        <taxon>Telluria group</taxon>
        <taxon>Pseudoduganella</taxon>
    </lineage>
</organism>
<feature type="compositionally biased region" description="Basic and acidic residues" evidence="1">
    <location>
        <begin position="13"/>
        <end position="28"/>
    </location>
</feature>
<dbReference type="KEGG" id="plue:EWM63_22135"/>
<proteinExistence type="predicted"/>
<accession>A0A4P6L1V7</accession>
<keyword evidence="3" id="KW-1185">Reference proteome</keyword>
<evidence type="ECO:0000313" key="3">
    <source>
        <dbReference type="Proteomes" id="UP000290637"/>
    </source>
</evidence>
<dbReference type="RefSeq" id="WP_130188467.1">
    <property type="nucleotide sequence ID" value="NZ_CP035913.1"/>
</dbReference>
<protein>
    <submittedName>
        <fullName evidence="2">Uncharacterized protein</fullName>
    </submittedName>
</protein>
<evidence type="ECO:0000256" key="1">
    <source>
        <dbReference type="SAM" id="MobiDB-lite"/>
    </source>
</evidence>
<dbReference type="Proteomes" id="UP000290637">
    <property type="component" value="Chromosome"/>
</dbReference>
<feature type="region of interest" description="Disordered" evidence="1">
    <location>
        <begin position="62"/>
        <end position="81"/>
    </location>
</feature>
<evidence type="ECO:0000313" key="2">
    <source>
        <dbReference type="EMBL" id="QBE65357.1"/>
    </source>
</evidence>
<dbReference type="EMBL" id="CP035913">
    <property type="protein sequence ID" value="QBE65357.1"/>
    <property type="molecule type" value="Genomic_DNA"/>
</dbReference>
<reference evidence="2 3" key="1">
    <citation type="submission" date="2019-02" db="EMBL/GenBank/DDBJ databases">
        <title>Draft Genome Sequences of Six Type Strains of the Genus Massilia.</title>
        <authorList>
            <person name="Miess H."/>
            <person name="Frediansyhah A."/>
            <person name="Gross H."/>
        </authorList>
    </citation>
    <scope>NUCLEOTIDE SEQUENCE [LARGE SCALE GENOMIC DNA]</scope>
    <source>
        <strain evidence="2 3">DSM 17473</strain>
    </source>
</reference>
<feature type="compositionally biased region" description="Polar residues" evidence="1">
    <location>
        <begin position="1"/>
        <end position="11"/>
    </location>
</feature>
<gene>
    <name evidence="2" type="ORF">EWM63_22135</name>
</gene>